<comment type="caution">
    <text evidence="5">The sequence shown here is derived from an EMBL/GenBank/DDBJ whole genome shotgun (WGS) entry which is preliminary data.</text>
</comment>
<comment type="similarity">
    <text evidence="2">Belongs to the EamA transporter family.</text>
</comment>
<accession>A0ABW5SMJ6</accession>
<reference evidence="6" key="1">
    <citation type="journal article" date="2019" name="Int. J. Syst. Evol. Microbiol.">
        <title>The Global Catalogue of Microorganisms (GCM) 10K type strain sequencing project: providing services to taxonomists for standard genome sequencing and annotation.</title>
        <authorList>
            <consortium name="The Broad Institute Genomics Platform"/>
            <consortium name="The Broad Institute Genome Sequencing Center for Infectious Disease"/>
            <person name="Wu L."/>
            <person name="Ma J."/>
        </authorList>
    </citation>
    <scope>NUCLEOTIDE SEQUENCE [LARGE SCALE GENOMIC DNA]</scope>
    <source>
        <strain evidence="6">KCTC 33849</strain>
    </source>
</reference>
<keyword evidence="3" id="KW-0472">Membrane</keyword>
<evidence type="ECO:0000313" key="6">
    <source>
        <dbReference type="Proteomes" id="UP001597540"/>
    </source>
</evidence>
<name>A0ABW5SMJ6_9BACL</name>
<evidence type="ECO:0000256" key="2">
    <source>
        <dbReference type="ARBA" id="ARBA00007362"/>
    </source>
</evidence>
<dbReference type="Proteomes" id="UP001597540">
    <property type="component" value="Unassembled WGS sequence"/>
</dbReference>
<comment type="subcellular location">
    <subcellularLocation>
        <location evidence="1">Endomembrane system</location>
        <topology evidence="1">Multi-pass membrane protein</topology>
    </subcellularLocation>
</comment>
<feature type="domain" description="EamA" evidence="4">
    <location>
        <begin position="2"/>
        <end position="126"/>
    </location>
</feature>
<evidence type="ECO:0000313" key="5">
    <source>
        <dbReference type="EMBL" id="MFD2700986.1"/>
    </source>
</evidence>
<dbReference type="RefSeq" id="WP_379262093.1">
    <property type="nucleotide sequence ID" value="NZ_JBHUMJ010000002.1"/>
</dbReference>
<feature type="transmembrane region" description="Helical" evidence="3">
    <location>
        <begin position="110"/>
        <end position="128"/>
    </location>
</feature>
<evidence type="ECO:0000259" key="4">
    <source>
        <dbReference type="Pfam" id="PF00892"/>
    </source>
</evidence>
<protein>
    <submittedName>
        <fullName evidence="5">DMT family transporter</fullName>
    </submittedName>
</protein>
<keyword evidence="3" id="KW-0812">Transmembrane</keyword>
<feature type="transmembrane region" description="Helical" evidence="3">
    <location>
        <begin position="30"/>
        <end position="48"/>
    </location>
</feature>
<evidence type="ECO:0000256" key="1">
    <source>
        <dbReference type="ARBA" id="ARBA00004127"/>
    </source>
</evidence>
<dbReference type="EMBL" id="JBHUMJ010000002">
    <property type="protein sequence ID" value="MFD2700986.1"/>
    <property type="molecule type" value="Genomic_DNA"/>
</dbReference>
<dbReference type="SUPFAM" id="SSF103481">
    <property type="entry name" value="Multidrug resistance efflux transporter EmrE"/>
    <property type="match status" value="1"/>
</dbReference>
<dbReference type="Pfam" id="PF00892">
    <property type="entry name" value="EamA"/>
    <property type="match status" value="1"/>
</dbReference>
<organism evidence="5 6">
    <name type="scientific">Paenibacillus shunpengii</name>
    <dbReference type="NCBI Taxonomy" id="2054424"/>
    <lineage>
        <taxon>Bacteria</taxon>
        <taxon>Bacillati</taxon>
        <taxon>Bacillota</taxon>
        <taxon>Bacilli</taxon>
        <taxon>Bacillales</taxon>
        <taxon>Paenibacillaceae</taxon>
        <taxon>Paenibacillus</taxon>
    </lineage>
</organism>
<keyword evidence="6" id="KW-1185">Reference proteome</keyword>
<sequence length="139" mass="15506">MCLILIILGALFWGIGGTVAKKLFQYGIDMGSFVTVRLLIAGILLLTVHCCKKDSRNIFEIFDRSKTMAFWFYIESLNSLSPKESSLMGSLEPIAAVLTTVFWMKESFGGFQWMGTLCIMIVVIYLALNKEASSDRANS</sequence>
<dbReference type="InterPro" id="IPR037185">
    <property type="entry name" value="EmrE-like"/>
</dbReference>
<gene>
    <name evidence="5" type="ORF">ACFSVM_10950</name>
</gene>
<evidence type="ECO:0000256" key="3">
    <source>
        <dbReference type="SAM" id="Phobius"/>
    </source>
</evidence>
<dbReference type="InterPro" id="IPR000620">
    <property type="entry name" value="EamA_dom"/>
</dbReference>
<keyword evidence="3" id="KW-1133">Transmembrane helix</keyword>
<proteinExistence type="inferred from homology"/>